<dbReference type="Proteomes" id="UP000546642">
    <property type="component" value="Unassembled WGS sequence"/>
</dbReference>
<comment type="caution">
    <text evidence="4">The sequence shown here is derived from an EMBL/GenBank/DDBJ whole genome shotgun (WGS) entry which is preliminary data.</text>
</comment>
<name>A0A7X0D6D4_9ACTN</name>
<evidence type="ECO:0000313" key="4">
    <source>
        <dbReference type="EMBL" id="MBB6172626.1"/>
    </source>
</evidence>
<dbReference type="AlphaFoldDB" id="A0A7X0D6D4"/>
<dbReference type="InterPro" id="IPR011991">
    <property type="entry name" value="ArsR-like_HTH"/>
</dbReference>
<dbReference type="PROSITE" id="PS50987">
    <property type="entry name" value="HTH_ARSR_2"/>
    <property type="match status" value="1"/>
</dbReference>
<proteinExistence type="predicted"/>
<dbReference type="InterPro" id="IPR048716">
    <property type="entry name" value="Phosphatase-like_N"/>
</dbReference>
<dbReference type="Pfam" id="PF12840">
    <property type="entry name" value="HTH_20"/>
    <property type="match status" value="1"/>
</dbReference>
<dbReference type="SMART" id="SM00418">
    <property type="entry name" value="HTH_ARSR"/>
    <property type="match status" value="1"/>
</dbReference>
<dbReference type="PANTHER" id="PTHR43428:SF1">
    <property type="entry name" value="ARSENATE REDUCTASE"/>
    <property type="match status" value="1"/>
</dbReference>
<dbReference type="SUPFAM" id="SSF52788">
    <property type="entry name" value="Phosphotyrosine protein phosphatases I"/>
    <property type="match status" value="1"/>
</dbReference>
<feature type="region of interest" description="Disordered" evidence="2">
    <location>
        <begin position="360"/>
        <end position="391"/>
    </location>
</feature>
<dbReference type="InterPro" id="IPR023485">
    <property type="entry name" value="Ptyr_pPase"/>
</dbReference>
<dbReference type="CDD" id="cd16345">
    <property type="entry name" value="LMWP_ArsC"/>
    <property type="match status" value="1"/>
</dbReference>
<dbReference type="SMART" id="SM00226">
    <property type="entry name" value="LMWPc"/>
    <property type="match status" value="1"/>
</dbReference>
<organism evidence="4 5">
    <name type="scientific">Nocardiopsis mwathae</name>
    <dbReference type="NCBI Taxonomy" id="1472723"/>
    <lineage>
        <taxon>Bacteria</taxon>
        <taxon>Bacillati</taxon>
        <taxon>Actinomycetota</taxon>
        <taxon>Actinomycetes</taxon>
        <taxon>Streptosporangiales</taxon>
        <taxon>Nocardiopsidaceae</taxon>
        <taxon>Nocardiopsis</taxon>
    </lineage>
</organism>
<evidence type="ECO:0000256" key="2">
    <source>
        <dbReference type="SAM" id="MobiDB-lite"/>
    </source>
</evidence>
<feature type="compositionally biased region" description="Basic and acidic residues" evidence="2">
    <location>
        <begin position="142"/>
        <end position="154"/>
    </location>
</feature>
<dbReference type="GO" id="GO:0046685">
    <property type="term" value="P:response to arsenic-containing substance"/>
    <property type="evidence" value="ECO:0007669"/>
    <property type="project" value="UniProtKB-KW"/>
</dbReference>
<dbReference type="EMBL" id="JACHDS010000001">
    <property type="protein sequence ID" value="MBB6172626.1"/>
    <property type="molecule type" value="Genomic_DNA"/>
</dbReference>
<dbReference type="InterPro" id="IPR036196">
    <property type="entry name" value="Ptyr_pPase_sf"/>
</dbReference>
<dbReference type="InterPro" id="IPR036388">
    <property type="entry name" value="WH-like_DNA-bd_sf"/>
</dbReference>
<evidence type="ECO:0000259" key="3">
    <source>
        <dbReference type="PROSITE" id="PS50987"/>
    </source>
</evidence>
<gene>
    <name evidence="4" type="ORF">HNR23_002686</name>
</gene>
<dbReference type="InterPro" id="IPR001845">
    <property type="entry name" value="HTH_ArsR_DNA-bd_dom"/>
</dbReference>
<dbReference type="GO" id="GO:0003700">
    <property type="term" value="F:DNA-binding transcription factor activity"/>
    <property type="evidence" value="ECO:0007669"/>
    <property type="project" value="InterPro"/>
</dbReference>
<dbReference type="Pfam" id="PF01451">
    <property type="entry name" value="LMWPc"/>
    <property type="match status" value="1"/>
</dbReference>
<dbReference type="RefSeq" id="WP_184075901.1">
    <property type="nucleotide sequence ID" value="NZ_JACHDS010000001.1"/>
</dbReference>
<dbReference type="NCBIfam" id="NF046112">
    <property type="entry name" value="MSMEG_6209_Nter"/>
    <property type="match status" value="1"/>
</dbReference>
<keyword evidence="5" id="KW-1185">Reference proteome</keyword>
<dbReference type="Pfam" id="PF21234">
    <property type="entry name" value="Phosphatase-like_N"/>
    <property type="match status" value="1"/>
</dbReference>
<dbReference type="SUPFAM" id="SSF46785">
    <property type="entry name" value="Winged helix' DNA-binding domain"/>
    <property type="match status" value="1"/>
</dbReference>
<keyword evidence="1" id="KW-0059">Arsenical resistance</keyword>
<dbReference type="InterPro" id="IPR036390">
    <property type="entry name" value="WH_DNA-bd_sf"/>
</dbReference>
<dbReference type="Gene3D" id="1.10.10.10">
    <property type="entry name" value="Winged helix-like DNA-binding domain superfamily/Winged helix DNA-binding domain"/>
    <property type="match status" value="1"/>
</dbReference>
<feature type="compositionally biased region" description="Gly residues" evidence="2">
    <location>
        <begin position="381"/>
        <end position="391"/>
    </location>
</feature>
<reference evidence="4 5" key="1">
    <citation type="submission" date="2020-08" db="EMBL/GenBank/DDBJ databases">
        <title>Sequencing the genomes of 1000 actinobacteria strains.</title>
        <authorList>
            <person name="Klenk H.-P."/>
        </authorList>
    </citation>
    <scope>NUCLEOTIDE SEQUENCE [LARGE SCALE GENOMIC DNA]</scope>
    <source>
        <strain evidence="4 5">DSM 46659</strain>
    </source>
</reference>
<evidence type="ECO:0000313" key="5">
    <source>
        <dbReference type="Proteomes" id="UP000546642"/>
    </source>
</evidence>
<evidence type="ECO:0000256" key="1">
    <source>
        <dbReference type="ARBA" id="ARBA00022849"/>
    </source>
</evidence>
<dbReference type="Gene3D" id="3.40.50.2300">
    <property type="match status" value="1"/>
</dbReference>
<feature type="region of interest" description="Disordered" evidence="2">
    <location>
        <begin position="139"/>
        <end position="163"/>
    </location>
</feature>
<dbReference type="CDD" id="cd00090">
    <property type="entry name" value="HTH_ARSR"/>
    <property type="match status" value="1"/>
</dbReference>
<accession>A0A7X0D6D4</accession>
<feature type="domain" description="HTH arsR-type" evidence="3">
    <location>
        <begin position="21"/>
        <end position="120"/>
    </location>
</feature>
<protein>
    <submittedName>
        <fullName evidence="4">ArsR family transcriptional regulator</fullName>
    </submittedName>
</protein>
<dbReference type="PRINTS" id="PR00778">
    <property type="entry name" value="HTHARSR"/>
</dbReference>
<dbReference type="NCBIfam" id="NF033788">
    <property type="entry name" value="HTH_metalloreg"/>
    <property type="match status" value="1"/>
</dbReference>
<dbReference type="Gene3D" id="1.10.8.1060">
    <property type="entry name" value="Corynebacterium glutamicum thioredoxin-dependent arsenate reductase, N-terminal domain"/>
    <property type="match status" value="1"/>
</dbReference>
<sequence>MNDAPRTPSPSPSAAAAAARLPAATARRLARQLKDLGEPVRLRLLSIVVAAGGEGMCAGALAAAFDLTKPTVSHHLKVLGEAGLVTGERCGTQIIYRAGPTARRLHTILDGFARPDGQAAEPGDGGHGGLRRVLDELGVAEQPERPAEPRRTTADRPLPGLLDPEDLLDRVQERLTIRFSGMFSPETVQRYLRESYELLARSATVTPHLPTLTERFAAERLTAVARRDGIVARSLPEVLFVCVHNAGRSQMAAALLRHLAGDRVQIRSAGSAPAAGIDPMVEAIMSEVGIDLRTEFPKPLTDEIVHSADTVVTMGCGDACPVYPGTRYLDWPTPDPAGQGAAVVRGIRDDIDTRIRTELLPGLLSRPPDPDREAATRRRGGPPGSGKGFPR</sequence>
<dbReference type="PANTHER" id="PTHR43428">
    <property type="entry name" value="ARSENATE REDUCTASE"/>
    <property type="match status" value="1"/>
</dbReference>